<name>A0A848HQY6_9BURK</name>
<reference evidence="13 14" key="1">
    <citation type="submission" date="2020-04" db="EMBL/GenBank/DDBJ databases">
        <title>Massilia sp. RP-1-19 isolated from soil.</title>
        <authorList>
            <person name="Dahal R.H."/>
        </authorList>
    </citation>
    <scope>NUCLEOTIDE SEQUENCE [LARGE SCALE GENOMIC DNA]</scope>
    <source>
        <strain evidence="13 14">RP-1-19</strain>
    </source>
</reference>
<dbReference type="InterPro" id="IPR023614">
    <property type="entry name" value="Porin_dom_sf"/>
</dbReference>
<keyword evidence="4" id="KW-1134">Transmembrane beta strand</keyword>
<keyword evidence="14" id="KW-1185">Reference proteome</keyword>
<dbReference type="SUPFAM" id="SSF56935">
    <property type="entry name" value="Porins"/>
    <property type="match status" value="1"/>
</dbReference>
<evidence type="ECO:0000256" key="3">
    <source>
        <dbReference type="ARBA" id="ARBA00022448"/>
    </source>
</evidence>
<evidence type="ECO:0000256" key="5">
    <source>
        <dbReference type="ARBA" id="ARBA00022692"/>
    </source>
</evidence>
<dbReference type="CDD" id="cd00342">
    <property type="entry name" value="gram_neg_porins"/>
    <property type="match status" value="1"/>
</dbReference>
<organism evidence="13 14">
    <name type="scientific">Massilia polaris</name>
    <dbReference type="NCBI Taxonomy" id="2728846"/>
    <lineage>
        <taxon>Bacteria</taxon>
        <taxon>Pseudomonadati</taxon>
        <taxon>Pseudomonadota</taxon>
        <taxon>Betaproteobacteria</taxon>
        <taxon>Burkholderiales</taxon>
        <taxon>Oxalobacteraceae</taxon>
        <taxon>Telluria group</taxon>
        <taxon>Massilia</taxon>
    </lineage>
</organism>
<feature type="signal peptide" evidence="11">
    <location>
        <begin position="1"/>
        <end position="20"/>
    </location>
</feature>
<evidence type="ECO:0000256" key="8">
    <source>
        <dbReference type="ARBA" id="ARBA00023114"/>
    </source>
</evidence>
<dbReference type="AlphaFoldDB" id="A0A848HQY6"/>
<dbReference type="InterPro" id="IPR033900">
    <property type="entry name" value="Gram_neg_porin_domain"/>
</dbReference>
<keyword evidence="7" id="KW-0406">Ion transport</keyword>
<dbReference type="InterPro" id="IPR050298">
    <property type="entry name" value="Gram-neg_bact_OMP"/>
</dbReference>
<accession>A0A848HQY6</accession>
<gene>
    <name evidence="13" type="ORF">HHL21_13960</name>
</gene>
<dbReference type="GO" id="GO:0015288">
    <property type="term" value="F:porin activity"/>
    <property type="evidence" value="ECO:0007669"/>
    <property type="project" value="UniProtKB-KW"/>
</dbReference>
<feature type="chain" id="PRO_5032841982" evidence="11">
    <location>
        <begin position="21"/>
        <end position="336"/>
    </location>
</feature>
<proteinExistence type="predicted"/>
<dbReference type="PRINTS" id="PR00184">
    <property type="entry name" value="NEISSPPORIN"/>
</dbReference>
<comment type="subunit">
    <text evidence="2">Homotrimer.</text>
</comment>
<evidence type="ECO:0000313" key="14">
    <source>
        <dbReference type="Proteomes" id="UP000583752"/>
    </source>
</evidence>
<comment type="caution">
    <text evidence="13">The sequence shown here is derived from an EMBL/GenBank/DDBJ whole genome shotgun (WGS) entry which is preliminary data.</text>
</comment>
<keyword evidence="6 11" id="KW-0732">Signal</keyword>
<dbReference type="Proteomes" id="UP000583752">
    <property type="component" value="Unassembled WGS sequence"/>
</dbReference>
<dbReference type="GO" id="GO:0034220">
    <property type="term" value="P:monoatomic ion transmembrane transport"/>
    <property type="evidence" value="ECO:0007669"/>
    <property type="project" value="InterPro"/>
</dbReference>
<evidence type="ECO:0000256" key="2">
    <source>
        <dbReference type="ARBA" id="ARBA00011233"/>
    </source>
</evidence>
<keyword evidence="10" id="KW-0998">Cell outer membrane</keyword>
<keyword evidence="5" id="KW-0812">Transmembrane</keyword>
<dbReference type="RefSeq" id="WP_169466841.1">
    <property type="nucleotide sequence ID" value="NZ_JABBGG010000007.1"/>
</dbReference>
<keyword evidence="9" id="KW-0472">Membrane</keyword>
<keyword evidence="8" id="KW-0626">Porin</keyword>
<dbReference type="PANTHER" id="PTHR34501">
    <property type="entry name" value="PROTEIN YDDL-RELATED"/>
    <property type="match status" value="1"/>
</dbReference>
<keyword evidence="3" id="KW-0813">Transport</keyword>
<dbReference type="Gene3D" id="2.40.160.10">
    <property type="entry name" value="Porin"/>
    <property type="match status" value="1"/>
</dbReference>
<evidence type="ECO:0000259" key="12">
    <source>
        <dbReference type="Pfam" id="PF13609"/>
    </source>
</evidence>
<dbReference type="Pfam" id="PF13609">
    <property type="entry name" value="Porin_4"/>
    <property type="match status" value="1"/>
</dbReference>
<dbReference type="PANTHER" id="PTHR34501:SF9">
    <property type="entry name" value="MAJOR OUTER MEMBRANE PROTEIN P.IA"/>
    <property type="match status" value="1"/>
</dbReference>
<evidence type="ECO:0000256" key="11">
    <source>
        <dbReference type="SAM" id="SignalP"/>
    </source>
</evidence>
<evidence type="ECO:0000256" key="10">
    <source>
        <dbReference type="ARBA" id="ARBA00023237"/>
    </source>
</evidence>
<evidence type="ECO:0000256" key="6">
    <source>
        <dbReference type="ARBA" id="ARBA00022729"/>
    </source>
</evidence>
<comment type="subcellular location">
    <subcellularLocation>
        <location evidence="1">Cell outer membrane</location>
        <topology evidence="1">Multi-pass membrane protein</topology>
    </subcellularLocation>
</comment>
<evidence type="ECO:0000256" key="4">
    <source>
        <dbReference type="ARBA" id="ARBA00022452"/>
    </source>
</evidence>
<dbReference type="GO" id="GO:0009279">
    <property type="term" value="C:cell outer membrane"/>
    <property type="evidence" value="ECO:0007669"/>
    <property type="project" value="UniProtKB-SubCell"/>
</dbReference>
<dbReference type="InterPro" id="IPR001702">
    <property type="entry name" value="Porin_Gram-ve"/>
</dbReference>
<evidence type="ECO:0000313" key="13">
    <source>
        <dbReference type="EMBL" id="NML62161.1"/>
    </source>
</evidence>
<dbReference type="PRINTS" id="PR00182">
    <property type="entry name" value="ECOLNEIPORIN"/>
</dbReference>
<feature type="domain" description="Porin" evidence="12">
    <location>
        <begin position="7"/>
        <end position="300"/>
    </location>
</feature>
<protein>
    <submittedName>
        <fullName evidence="13">Porin</fullName>
    </submittedName>
</protein>
<evidence type="ECO:0000256" key="1">
    <source>
        <dbReference type="ARBA" id="ARBA00004571"/>
    </source>
</evidence>
<dbReference type="GO" id="GO:0046930">
    <property type="term" value="C:pore complex"/>
    <property type="evidence" value="ECO:0007669"/>
    <property type="project" value="UniProtKB-KW"/>
</dbReference>
<dbReference type="InterPro" id="IPR002299">
    <property type="entry name" value="Porin_Neis"/>
</dbReference>
<evidence type="ECO:0000256" key="9">
    <source>
        <dbReference type="ARBA" id="ARBA00023136"/>
    </source>
</evidence>
<sequence>MQRKLLAAALFASLPLVAAAQSSVTIYGIADASIAREDTDTVDGSRTVVNSGNQSSSRIGFRGTEDLGNGLKAMFNLEAGVALDTGAADSVLFGRRAVVGLEGSFGLVTIGREYTPIASVAAQSDILGQGFYGTNLSAFNTNRLTRRLSNSVNYKSSSLSGFKLLAAYGLGETATGPSLDTAGVALEYANGPLFLGAGYHRVERLATEDDKEYTFGAGYKFGIVEVKGNYLVADRAGVNNKFEQANIGAAVAVGAAGKVYVNVQRNEQASAKGNLIALAYSHSLSKRTNVYTTLASMRNNSTGVFGINASGVNVTPPATAPGADPTAIAIGMRHSF</sequence>
<evidence type="ECO:0000256" key="7">
    <source>
        <dbReference type="ARBA" id="ARBA00023065"/>
    </source>
</evidence>
<dbReference type="EMBL" id="JABBGG010000007">
    <property type="protein sequence ID" value="NML62161.1"/>
    <property type="molecule type" value="Genomic_DNA"/>
</dbReference>